<gene>
    <name evidence="2" type="ORF">GMST_24320</name>
</gene>
<accession>A0A6V8MJH1</accession>
<comment type="caution">
    <text evidence="2">The sequence shown here is derived from an EMBL/GenBank/DDBJ whole genome shotgun (WGS) entry which is preliminary data.</text>
</comment>
<dbReference type="InterPro" id="IPR029068">
    <property type="entry name" value="Glyas_Bleomycin-R_OHBP_Dase"/>
</dbReference>
<dbReference type="InterPro" id="IPR028973">
    <property type="entry name" value="PhnB-like"/>
</dbReference>
<dbReference type="AlphaFoldDB" id="A0A6V8MJH1"/>
<dbReference type="PIRSF" id="PIRSF021700">
    <property type="entry name" value="3_dmu_93_MTrfase"/>
    <property type="match status" value="1"/>
</dbReference>
<dbReference type="RefSeq" id="WP_183354931.1">
    <property type="nucleotide sequence ID" value="NZ_BLXX01000007.1"/>
</dbReference>
<sequence length="161" mass="17552">MVQPAKNTVCLWYDGTAEEAARFYAETFPDSSVDAVHLAPGDFPSGKEGVVLMVEFTVMGIPCIGLNGGPEIKHNEAFSFQVATADQEETDRYWNAIVGNGGQENACGWCKDKWGISWQITPTALMKAVTDPDRAAAKRAFEAMMQMMKIDIAAIEAARRG</sequence>
<evidence type="ECO:0000313" key="2">
    <source>
        <dbReference type="EMBL" id="GFO60107.1"/>
    </source>
</evidence>
<dbReference type="Proteomes" id="UP000556026">
    <property type="component" value="Unassembled WGS sequence"/>
</dbReference>
<dbReference type="PANTHER" id="PTHR33990:SF2">
    <property type="entry name" value="PHNB-LIKE DOMAIN-CONTAINING PROTEIN"/>
    <property type="match status" value="1"/>
</dbReference>
<dbReference type="EMBL" id="BLXX01000007">
    <property type="protein sequence ID" value="GFO60107.1"/>
    <property type="molecule type" value="Genomic_DNA"/>
</dbReference>
<proteinExistence type="predicted"/>
<reference evidence="3" key="1">
    <citation type="submission" date="2020-06" db="EMBL/GenBank/DDBJ databases">
        <title>Draft genomic sequence of Geomonas sp. Red330.</title>
        <authorList>
            <person name="Itoh H."/>
            <person name="Zhenxing X."/>
            <person name="Ushijima N."/>
            <person name="Masuda Y."/>
            <person name="Shiratori Y."/>
            <person name="Senoo K."/>
        </authorList>
    </citation>
    <scope>NUCLEOTIDE SEQUENCE [LARGE SCALE GENOMIC DNA]</scope>
    <source>
        <strain evidence="3">Red330</strain>
    </source>
</reference>
<name>A0A6V8MJH1_9BACT</name>
<dbReference type="CDD" id="cd06588">
    <property type="entry name" value="PhnB_like"/>
    <property type="match status" value="1"/>
</dbReference>
<dbReference type="SUPFAM" id="SSF54593">
    <property type="entry name" value="Glyoxalase/Bleomycin resistance protein/Dihydroxybiphenyl dioxygenase"/>
    <property type="match status" value="1"/>
</dbReference>
<evidence type="ECO:0000313" key="3">
    <source>
        <dbReference type="Proteomes" id="UP000556026"/>
    </source>
</evidence>
<feature type="domain" description="PhnB-like" evidence="1">
    <location>
        <begin position="6"/>
        <end position="121"/>
    </location>
</feature>
<protein>
    <submittedName>
        <fullName evidence="2">VOC family protein</fullName>
    </submittedName>
</protein>
<dbReference type="InterPro" id="IPR009725">
    <property type="entry name" value="3_dmu_93_MTrfase"/>
</dbReference>
<organism evidence="2 3">
    <name type="scientific">Geomonas silvestris</name>
    <dbReference type="NCBI Taxonomy" id="2740184"/>
    <lineage>
        <taxon>Bacteria</taxon>
        <taxon>Pseudomonadati</taxon>
        <taxon>Thermodesulfobacteriota</taxon>
        <taxon>Desulfuromonadia</taxon>
        <taxon>Geobacterales</taxon>
        <taxon>Geobacteraceae</taxon>
        <taxon>Geomonas</taxon>
    </lineage>
</organism>
<keyword evidence="3" id="KW-1185">Reference proteome</keyword>
<dbReference type="Pfam" id="PF06983">
    <property type="entry name" value="3-dmu-9_3-mt"/>
    <property type="match status" value="1"/>
</dbReference>
<dbReference type="PANTHER" id="PTHR33990">
    <property type="entry name" value="PROTEIN YJDN-RELATED"/>
    <property type="match status" value="1"/>
</dbReference>
<evidence type="ECO:0000259" key="1">
    <source>
        <dbReference type="Pfam" id="PF06983"/>
    </source>
</evidence>
<dbReference type="Gene3D" id="3.10.180.10">
    <property type="entry name" value="2,3-Dihydroxybiphenyl 1,2-Dioxygenase, domain 1"/>
    <property type="match status" value="1"/>
</dbReference>